<evidence type="ECO:0000313" key="2">
    <source>
        <dbReference type="EMBL" id="CEM16671.1"/>
    </source>
</evidence>
<accession>A0A0G4FR22</accession>
<feature type="compositionally biased region" description="Basic and acidic residues" evidence="1">
    <location>
        <begin position="13"/>
        <end position="27"/>
    </location>
</feature>
<name>A0A0G4FR22_VITBC</name>
<feature type="compositionally biased region" description="Basic and acidic residues" evidence="1">
    <location>
        <begin position="51"/>
        <end position="65"/>
    </location>
</feature>
<feature type="region of interest" description="Disordered" evidence="1">
    <location>
        <begin position="44"/>
        <end position="65"/>
    </location>
</feature>
<organism evidence="2 3">
    <name type="scientific">Vitrella brassicaformis (strain CCMP3155)</name>
    <dbReference type="NCBI Taxonomy" id="1169540"/>
    <lineage>
        <taxon>Eukaryota</taxon>
        <taxon>Sar</taxon>
        <taxon>Alveolata</taxon>
        <taxon>Colpodellida</taxon>
        <taxon>Vitrellaceae</taxon>
        <taxon>Vitrella</taxon>
    </lineage>
</organism>
<dbReference type="EMBL" id="CDMY01000480">
    <property type="protein sequence ID" value="CEM16671.1"/>
    <property type="molecule type" value="Genomic_DNA"/>
</dbReference>
<proteinExistence type="predicted"/>
<gene>
    <name evidence="2" type="ORF">Vbra_15968</name>
</gene>
<sequence>MLAGPSKLNKQQVMERERHQEAMEKQKLLTQDVSDWKERKAAFFSPASTRDSIHEPSPTDHRPIYVDKATMTPPCHYMYQQSGHSIVDDDDRHRSHTAGPYGEAKSGIRRDERPPVKDIVDFLCLDKPPPQLIKLNSMPLTHPADKPTRHRMAADGSAWRGVLRRMATAAFPWRQRLSDGVAGRGRWPSHVVMQDDKVV</sequence>
<evidence type="ECO:0000313" key="3">
    <source>
        <dbReference type="Proteomes" id="UP000041254"/>
    </source>
</evidence>
<dbReference type="VEuPathDB" id="CryptoDB:Vbra_15968"/>
<reference evidence="2 3" key="1">
    <citation type="submission" date="2014-11" db="EMBL/GenBank/DDBJ databases">
        <authorList>
            <person name="Zhu J."/>
            <person name="Qi W."/>
            <person name="Song R."/>
        </authorList>
    </citation>
    <scope>NUCLEOTIDE SEQUENCE [LARGE SCALE GENOMIC DNA]</scope>
</reference>
<feature type="region of interest" description="Disordered" evidence="1">
    <location>
        <begin position="86"/>
        <end position="109"/>
    </location>
</feature>
<keyword evidence="3" id="KW-1185">Reference proteome</keyword>
<dbReference type="Proteomes" id="UP000041254">
    <property type="component" value="Unassembled WGS sequence"/>
</dbReference>
<protein>
    <submittedName>
        <fullName evidence="2">Uncharacterized protein</fullName>
    </submittedName>
</protein>
<evidence type="ECO:0000256" key="1">
    <source>
        <dbReference type="SAM" id="MobiDB-lite"/>
    </source>
</evidence>
<dbReference type="InParanoid" id="A0A0G4FR22"/>
<dbReference type="AlphaFoldDB" id="A0A0G4FR22"/>
<feature type="region of interest" description="Disordered" evidence="1">
    <location>
        <begin position="1"/>
        <end position="31"/>
    </location>
</feature>